<protein>
    <submittedName>
        <fullName evidence="4">CHAP domain-containing protein</fullName>
    </submittedName>
</protein>
<feature type="transmembrane region" description="Helical" evidence="2">
    <location>
        <begin position="315"/>
        <end position="341"/>
    </location>
</feature>
<organism evidence="4 5">
    <name type="scientific">Flavonifractor plautii</name>
    <name type="common">Fusobacterium plautii</name>
    <dbReference type="NCBI Taxonomy" id="292800"/>
    <lineage>
        <taxon>Bacteria</taxon>
        <taxon>Bacillati</taxon>
        <taxon>Bacillota</taxon>
        <taxon>Clostridia</taxon>
        <taxon>Eubacteriales</taxon>
        <taxon>Oscillospiraceae</taxon>
        <taxon>Flavonifractor</taxon>
    </lineage>
</organism>
<evidence type="ECO:0000313" key="4">
    <source>
        <dbReference type="EMBL" id="MDB7935117.1"/>
    </source>
</evidence>
<evidence type="ECO:0000256" key="2">
    <source>
        <dbReference type="SAM" id="Phobius"/>
    </source>
</evidence>
<feature type="compositionally biased region" description="Basic and acidic residues" evidence="1">
    <location>
        <begin position="90"/>
        <end position="102"/>
    </location>
</feature>
<gene>
    <name evidence="4" type="ORF">PNE06_18695</name>
</gene>
<keyword evidence="2" id="KW-0472">Membrane</keyword>
<dbReference type="AlphaFoldDB" id="A0AAW6CQ89"/>
<feature type="compositionally biased region" description="Low complexity" evidence="1">
    <location>
        <begin position="212"/>
        <end position="224"/>
    </location>
</feature>
<evidence type="ECO:0000313" key="5">
    <source>
        <dbReference type="Proteomes" id="UP001211173"/>
    </source>
</evidence>
<feature type="region of interest" description="Disordered" evidence="1">
    <location>
        <begin position="243"/>
        <end position="263"/>
    </location>
</feature>
<feature type="compositionally biased region" description="Low complexity" evidence="1">
    <location>
        <begin position="247"/>
        <end position="260"/>
    </location>
</feature>
<feature type="domain" description="Peptidase C51" evidence="3">
    <location>
        <begin position="548"/>
        <end position="638"/>
    </location>
</feature>
<dbReference type="Proteomes" id="UP001211173">
    <property type="component" value="Unassembled WGS sequence"/>
</dbReference>
<feature type="compositionally biased region" description="Basic and acidic residues" evidence="1">
    <location>
        <begin position="164"/>
        <end position="191"/>
    </location>
</feature>
<feature type="region of interest" description="Disordered" evidence="1">
    <location>
        <begin position="74"/>
        <end position="229"/>
    </location>
</feature>
<reference evidence="4" key="1">
    <citation type="submission" date="2023-01" db="EMBL/GenBank/DDBJ databases">
        <title>Human gut microbiome strain richness.</title>
        <authorList>
            <person name="Chen-Liaw A."/>
        </authorList>
    </citation>
    <scope>NUCLEOTIDE SEQUENCE</scope>
    <source>
        <strain evidence="4">1001287st1_F4_1001285I_161205</strain>
    </source>
</reference>
<dbReference type="Pfam" id="PF05257">
    <property type="entry name" value="CHAP"/>
    <property type="match status" value="1"/>
</dbReference>
<keyword evidence="2" id="KW-1133">Transmembrane helix</keyword>
<dbReference type="InterPro" id="IPR007921">
    <property type="entry name" value="CHAP_dom"/>
</dbReference>
<comment type="caution">
    <text evidence="4">The sequence shown here is derived from an EMBL/GenBank/DDBJ whole genome shotgun (WGS) entry which is preliminary data.</text>
</comment>
<dbReference type="InterPro" id="IPR038765">
    <property type="entry name" value="Papain-like_cys_pep_sf"/>
</dbReference>
<dbReference type="EMBL" id="JAQLWV010000036">
    <property type="protein sequence ID" value="MDB7935117.1"/>
    <property type="molecule type" value="Genomic_DNA"/>
</dbReference>
<sequence>MSKSKIKTREKGKDIKVLDKSAVVGQRMKSAFIRSKKNAEALMDDRQATPNEYAVDKTELAADDLAHDAANVAASGTKTAVRQGRKLFQRQREKWAAEKRQENTPPAEQSQPPEPAQGIAPDGQRSRGTAPEHQRLPHHKRMAEHPSAQASIEHPTDTTSSYVERGRAFAKKQAERKRQIRDRAVPSDRPSRIKTPNATQAPRQAELPVKTAKQPAQAPGQAAKDTGMGTKNTIKRAQQTIKTAQHTAKTAPRTAKTAIKTADHTAKTAQATARAARATAQAARVTGKATATTAKAAAKGASAAAKALLASIKALVTAIAAGGWVAILAIVVICLIGLIVASPFGIFFSGEDSGTGQTMPTVVREINQEYEGKLGEIESSAAHDRLELSGSRAVWPEVLAVYAVKTTTDPDNPQEVATMDDGKKELLKEIFWAMNEISHRTETATTTQTVETDDGKGNIIVEEVEVTATTLYITVTHKTTDEMADIYNFTADQREMLAELLAEESNGMWSAVLYGIGTGDREIVTVALSQLGNVGGRPYWSWYGFESRVDWCACFISWCANECGYLDTGVIPKFASCSIGIQWFRERGLWQDRSYEPRPGDLIFFDWDDEDEGQDGAADHVGIVEKVEGGIVYTVEGNSGNACRERQYAIGHAEIYGYGTPAY</sequence>
<name>A0AAW6CQ89_FLAPL</name>
<dbReference type="SUPFAM" id="SSF54001">
    <property type="entry name" value="Cysteine proteinases"/>
    <property type="match status" value="1"/>
</dbReference>
<evidence type="ECO:0000256" key="1">
    <source>
        <dbReference type="SAM" id="MobiDB-lite"/>
    </source>
</evidence>
<proteinExistence type="predicted"/>
<evidence type="ECO:0000259" key="3">
    <source>
        <dbReference type="Pfam" id="PF05257"/>
    </source>
</evidence>
<dbReference type="RefSeq" id="WP_171031963.1">
    <property type="nucleotide sequence ID" value="NZ_JADMVZ010000035.1"/>
</dbReference>
<keyword evidence="2" id="KW-0812">Transmembrane</keyword>
<accession>A0AAW6CQ89</accession>
<dbReference type="Gene3D" id="3.90.1720.10">
    <property type="entry name" value="endopeptidase domain like (from Nostoc punctiforme)"/>
    <property type="match status" value="1"/>
</dbReference>